<gene>
    <name evidence="1" type="ORF">C7C56_001605</name>
</gene>
<evidence type="ECO:0000313" key="2">
    <source>
        <dbReference type="Proteomes" id="UP000241421"/>
    </source>
</evidence>
<comment type="caution">
    <text evidence="1">The sequence shown here is derived from an EMBL/GenBank/DDBJ whole genome shotgun (WGS) entry which is preliminary data.</text>
</comment>
<proteinExistence type="predicted"/>
<organism evidence="1 2">
    <name type="scientific">Massilia glaciei</name>
    <dbReference type="NCBI Taxonomy" id="1524097"/>
    <lineage>
        <taxon>Bacteria</taxon>
        <taxon>Pseudomonadati</taxon>
        <taxon>Pseudomonadota</taxon>
        <taxon>Betaproteobacteria</taxon>
        <taxon>Burkholderiales</taxon>
        <taxon>Oxalobacteraceae</taxon>
        <taxon>Telluria group</taxon>
        <taxon>Massilia</taxon>
    </lineage>
</organism>
<reference evidence="1 2" key="1">
    <citation type="submission" date="2018-04" db="EMBL/GenBank/DDBJ databases">
        <title>Massilia violaceinigra sp. nov., a novel purple-pigmented bacterium isolated from Tianshan glacier, Xinjiang, China.</title>
        <authorList>
            <person name="Wang H."/>
        </authorList>
    </citation>
    <scope>NUCLEOTIDE SEQUENCE [LARGE SCALE GENOMIC DNA]</scope>
    <source>
        <strain evidence="1 2">B448-2</strain>
    </source>
</reference>
<name>A0A2U2I744_9BURK</name>
<keyword evidence="2" id="KW-1185">Reference proteome</keyword>
<evidence type="ECO:0008006" key="3">
    <source>
        <dbReference type="Google" id="ProtNLM"/>
    </source>
</evidence>
<dbReference type="Proteomes" id="UP000241421">
    <property type="component" value="Unassembled WGS sequence"/>
</dbReference>
<dbReference type="AlphaFoldDB" id="A0A2U2I744"/>
<accession>A0A2U2I744</accession>
<evidence type="ECO:0000313" key="1">
    <source>
        <dbReference type="EMBL" id="PWF55469.1"/>
    </source>
</evidence>
<sequence>MNKESGAAQGETIYRCIAPGCLRPLPRRVKYCPYCGAGQQPGAPPRAAAPPAPVVPVRVAAPMPQ</sequence>
<feature type="non-terminal residue" evidence="1">
    <location>
        <position position="65"/>
    </location>
</feature>
<dbReference type="EMBL" id="PXWF02000022">
    <property type="protein sequence ID" value="PWF55469.1"/>
    <property type="molecule type" value="Genomic_DNA"/>
</dbReference>
<protein>
    <recommendedName>
        <fullName evidence="3">Zinc ribbon domain-containing protein</fullName>
    </recommendedName>
</protein>